<evidence type="ECO:0000313" key="2">
    <source>
        <dbReference type="Proteomes" id="UP001404104"/>
    </source>
</evidence>
<accession>A0ABU9XNJ7</accession>
<dbReference type="Proteomes" id="UP001404104">
    <property type="component" value="Unassembled WGS sequence"/>
</dbReference>
<dbReference type="EMBL" id="JBDIMF010000001">
    <property type="protein sequence ID" value="MEN2785407.1"/>
    <property type="molecule type" value="Genomic_DNA"/>
</dbReference>
<keyword evidence="2" id="KW-1185">Reference proteome</keyword>
<reference evidence="1 2" key="1">
    <citation type="submission" date="2024-05" db="EMBL/GenBank/DDBJ databases">
        <authorList>
            <person name="Liu Q."/>
            <person name="Xin Y.-H."/>
        </authorList>
    </citation>
    <scope>NUCLEOTIDE SEQUENCE [LARGE SCALE GENOMIC DNA]</scope>
    <source>
        <strain evidence="1 2">CGMCC 1.15349</strain>
    </source>
</reference>
<comment type="caution">
    <text evidence="1">The sequence shown here is derived from an EMBL/GenBank/DDBJ whole genome shotgun (WGS) entry which is preliminary data.</text>
</comment>
<sequence length="50" mass="5518">MRFSYCVPLGDWKPYSTTGPGVIDRALSGSNTCSLNALPDQVCQVRQWQA</sequence>
<evidence type="ECO:0000313" key="1">
    <source>
        <dbReference type="EMBL" id="MEN2785407.1"/>
    </source>
</evidence>
<gene>
    <name evidence="1" type="ORF">ABC969_03110</name>
</gene>
<name>A0ABU9XNJ7_9SPHN</name>
<dbReference type="RefSeq" id="WP_345862887.1">
    <property type="nucleotide sequence ID" value="NZ_JBDIMF010000001.1"/>
</dbReference>
<proteinExistence type="predicted"/>
<organism evidence="1 2">
    <name type="scientific">Sphingomonas qilianensis</name>
    <dbReference type="NCBI Taxonomy" id="1736690"/>
    <lineage>
        <taxon>Bacteria</taxon>
        <taxon>Pseudomonadati</taxon>
        <taxon>Pseudomonadota</taxon>
        <taxon>Alphaproteobacteria</taxon>
        <taxon>Sphingomonadales</taxon>
        <taxon>Sphingomonadaceae</taxon>
        <taxon>Sphingomonas</taxon>
    </lineage>
</organism>
<protein>
    <submittedName>
        <fullName evidence="1">Uncharacterized protein</fullName>
    </submittedName>
</protein>